<accession>H6NF88</accession>
<reference evidence="1 2" key="1">
    <citation type="journal article" date="2012" name="J. Bacteriol.">
        <title>Complete Genome Sequence of Paenibacillus mucilaginosus 3016, a Bacterium Functional as Microbial Fertilizer.</title>
        <authorList>
            <person name="Ma M."/>
            <person name="Wang Z."/>
            <person name="Li L."/>
            <person name="Jiang X."/>
            <person name="Guan D."/>
            <person name="Cao F."/>
            <person name="Chen H."/>
            <person name="Wang X."/>
            <person name="Shen D."/>
            <person name="Du B."/>
            <person name="Li J."/>
        </authorList>
    </citation>
    <scope>NUCLEOTIDE SEQUENCE [LARGE SCALE GENOMIC DNA]</scope>
    <source>
        <strain evidence="1 2">3016</strain>
    </source>
</reference>
<gene>
    <name evidence="1" type="ORF">PM3016_2615</name>
</gene>
<name>H6NF88_9BACL</name>
<proteinExistence type="predicted"/>
<dbReference type="AlphaFoldDB" id="H6NF88"/>
<protein>
    <submittedName>
        <fullName evidence="1">Uncharacterized protein</fullName>
    </submittedName>
</protein>
<dbReference type="HOGENOM" id="CLU_2424189_0_0_9"/>
<dbReference type="EMBL" id="CP003235">
    <property type="protein sequence ID" value="AFC29497.1"/>
    <property type="molecule type" value="Genomic_DNA"/>
</dbReference>
<evidence type="ECO:0000313" key="2">
    <source>
        <dbReference type="Proteomes" id="UP000007523"/>
    </source>
</evidence>
<dbReference type="Proteomes" id="UP000007523">
    <property type="component" value="Chromosome"/>
</dbReference>
<keyword evidence="2" id="KW-1185">Reference proteome</keyword>
<sequence length="91" mass="10294">MAICLEYELVEIRGTTAVYRFGPCGQPLDGIFVTDLSACVHGELAEDTPMSKVVRLMNDKQTQAMANRVFSKIYRHFRESHEYPAKGGYYA</sequence>
<evidence type="ECO:0000313" key="1">
    <source>
        <dbReference type="EMBL" id="AFC29497.1"/>
    </source>
</evidence>
<dbReference type="KEGG" id="pmq:PM3016_2615"/>
<organism evidence="1 2">
    <name type="scientific">Paenibacillus mucilaginosus 3016</name>
    <dbReference type="NCBI Taxonomy" id="1116391"/>
    <lineage>
        <taxon>Bacteria</taxon>
        <taxon>Bacillati</taxon>
        <taxon>Bacillota</taxon>
        <taxon>Bacilli</taxon>
        <taxon>Bacillales</taxon>
        <taxon>Paenibacillaceae</taxon>
        <taxon>Paenibacillus</taxon>
    </lineage>
</organism>